<dbReference type="PANTHER" id="PTHR34047:SF7">
    <property type="entry name" value="RNA-DIRECTED DNA POLYMERASE"/>
    <property type="match status" value="1"/>
</dbReference>
<dbReference type="SUPFAM" id="SSF56672">
    <property type="entry name" value="DNA/RNA polymerases"/>
    <property type="match status" value="1"/>
</dbReference>
<feature type="domain" description="Reverse transcriptase" evidence="10">
    <location>
        <begin position="1"/>
        <end position="256"/>
    </location>
</feature>
<protein>
    <recommendedName>
        <fullName evidence="1">RNA-directed DNA polymerase</fullName>
        <ecNumber evidence="1">2.7.7.49</ecNumber>
    </recommendedName>
</protein>
<keyword evidence="7" id="KW-0051">Antiviral defense</keyword>
<evidence type="ECO:0000313" key="12">
    <source>
        <dbReference type="Proteomes" id="UP000231019"/>
    </source>
</evidence>
<proteinExistence type="inferred from homology"/>
<dbReference type="GO" id="GO:0051607">
    <property type="term" value="P:defense response to virus"/>
    <property type="evidence" value="ECO:0007669"/>
    <property type="project" value="UniProtKB-KW"/>
</dbReference>
<keyword evidence="2" id="KW-0808">Transferase</keyword>
<name>A0A2M7G5U5_9BACT</name>
<gene>
    <name evidence="11" type="ORF">COW36_09350</name>
</gene>
<evidence type="ECO:0000256" key="9">
    <source>
        <dbReference type="ARBA" id="ARBA00048173"/>
    </source>
</evidence>
<evidence type="ECO:0000256" key="4">
    <source>
        <dbReference type="ARBA" id="ARBA00022723"/>
    </source>
</evidence>
<evidence type="ECO:0000256" key="7">
    <source>
        <dbReference type="ARBA" id="ARBA00023118"/>
    </source>
</evidence>
<evidence type="ECO:0000256" key="3">
    <source>
        <dbReference type="ARBA" id="ARBA00022695"/>
    </source>
</evidence>
<organism evidence="11 12">
    <name type="scientific">bacterium (Candidatus Blackallbacteria) CG17_big_fil_post_rev_8_21_14_2_50_48_46</name>
    <dbReference type="NCBI Taxonomy" id="2014261"/>
    <lineage>
        <taxon>Bacteria</taxon>
        <taxon>Candidatus Blackallbacteria</taxon>
    </lineage>
</organism>
<comment type="caution">
    <text evidence="11">The sequence shown here is derived from an EMBL/GenBank/DDBJ whole genome shotgun (WGS) entry which is preliminary data.</text>
</comment>
<evidence type="ECO:0000313" key="11">
    <source>
        <dbReference type="EMBL" id="PIW17371.1"/>
    </source>
</evidence>
<dbReference type="PRINTS" id="PR00866">
    <property type="entry name" value="RNADNAPOLMS"/>
</dbReference>
<dbReference type="EC" id="2.7.7.49" evidence="1"/>
<dbReference type="AlphaFoldDB" id="A0A2M7G5U5"/>
<evidence type="ECO:0000256" key="1">
    <source>
        <dbReference type="ARBA" id="ARBA00012493"/>
    </source>
</evidence>
<dbReference type="Proteomes" id="UP000231019">
    <property type="component" value="Unassembled WGS sequence"/>
</dbReference>
<dbReference type="GO" id="GO:0003723">
    <property type="term" value="F:RNA binding"/>
    <property type="evidence" value="ECO:0007669"/>
    <property type="project" value="InterPro"/>
</dbReference>
<comment type="similarity">
    <text evidence="8">Belongs to the bacterial reverse transcriptase family.</text>
</comment>
<comment type="catalytic activity">
    <reaction evidence="9">
        <text>DNA(n) + a 2'-deoxyribonucleoside 5'-triphosphate = DNA(n+1) + diphosphate</text>
        <dbReference type="Rhea" id="RHEA:22508"/>
        <dbReference type="Rhea" id="RHEA-COMP:17339"/>
        <dbReference type="Rhea" id="RHEA-COMP:17340"/>
        <dbReference type="ChEBI" id="CHEBI:33019"/>
        <dbReference type="ChEBI" id="CHEBI:61560"/>
        <dbReference type="ChEBI" id="CHEBI:173112"/>
        <dbReference type="EC" id="2.7.7.49"/>
    </reaction>
</comment>
<reference evidence="11 12" key="1">
    <citation type="submission" date="2017-09" db="EMBL/GenBank/DDBJ databases">
        <title>Depth-based differentiation of microbial function through sediment-hosted aquifers and enrichment of novel symbionts in the deep terrestrial subsurface.</title>
        <authorList>
            <person name="Probst A.J."/>
            <person name="Ladd B."/>
            <person name="Jarett J.K."/>
            <person name="Geller-Mcgrath D.E."/>
            <person name="Sieber C.M."/>
            <person name="Emerson J.B."/>
            <person name="Anantharaman K."/>
            <person name="Thomas B.C."/>
            <person name="Malmstrom R."/>
            <person name="Stieglmeier M."/>
            <person name="Klingl A."/>
            <person name="Woyke T."/>
            <person name="Ryan C.M."/>
            <person name="Banfield J.F."/>
        </authorList>
    </citation>
    <scope>NUCLEOTIDE SEQUENCE [LARGE SCALE GENOMIC DNA]</scope>
    <source>
        <strain evidence="11">CG17_big_fil_post_rev_8_21_14_2_50_48_46</strain>
    </source>
</reference>
<keyword evidence="6" id="KW-0695">RNA-directed DNA polymerase</keyword>
<keyword evidence="3" id="KW-0548">Nucleotidyltransferase</keyword>
<dbReference type="GO" id="GO:0003964">
    <property type="term" value="F:RNA-directed DNA polymerase activity"/>
    <property type="evidence" value="ECO:0007669"/>
    <property type="project" value="UniProtKB-KW"/>
</dbReference>
<sequence>MKRLSRPEFINLIDNDTFIEFTAGKIFNIPSSGVVEFQLSNKFFYKLRTDIKLWSFLRVIHSNLNKNFLKKISLNSSAIAFRSGLSYINFFSPHIENYFFLRLDIKSFFHSISKNLINNVFSSYFRDEFIDKNSQISLLEYFIFLTTLYIDETYKNNQFKYQYILPMGFSTSPLISNIVFRSIDIQISNICLEYGVTYTRYADDMLFSMPKNANPHIQTDVFYVSIKSILSKYGFFINKHKVISKKNTISINGYTLQNTPNMCEFRVSNKKIKIIQKIIYEYNKNTEISAILKKCFKYNIIKRFTTPEKVPNNLVEKYNKHQLINKIAGYRAFLLSFILFNHRSKLMSIETSNKYLNLINELEKIMRNIYLTLD</sequence>
<evidence type="ECO:0000256" key="2">
    <source>
        <dbReference type="ARBA" id="ARBA00022679"/>
    </source>
</evidence>
<dbReference type="PANTHER" id="PTHR34047">
    <property type="entry name" value="NUCLEAR INTRON MATURASE 1, MITOCHONDRIAL-RELATED"/>
    <property type="match status" value="1"/>
</dbReference>
<dbReference type="CDD" id="cd03487">
    <property type="entry name" value="RT_Bac_retron_II"/>
    <property type="match status" value="1"/>
</dbReference>
<dbReference type="InterPro" id="IPR043502">
    <property type="entry name" value="DNA/RNA_pol_sf"/>
</dbReference>
<dbReference type="Pfam" id="PF00078">
    <property type="entry name" value="RVT_1"/>
    <property type="match status" value="1"/>
</dbReference>
<dbReference type="GO" id="GO:0046872">
    <property type="term" value="F:metal ion binding"/>
    <property type="evidence" value="ECO:0007669"/>
    <property type="project" value="UniProtKB-KW"/>
</dbReference>
<keyword evidence="4" id="KW-0479">Metal-binding</keyword>
<dbReference type="EMBL" id="PFFQ01000024">
    <property type="protein sequence ID" value="PIW17371.1"/>
    <property type="molecule type" value="Genomic_DNA"/>
</dbReference>
<dbReference type="InterPro" id="IPR000477">
    <property type="entry name" value="RT_dom"/>
</dbReference>
<dbReference type="InterPro" id="IPR000123">
    <property type="entry name" value="Reverse_transcriptase_msDNA"/>
</dbReference>
<accession>A0A2M7G5U5</accession>
<evidence type="ECO:0000259" key="10">
    <source>
        <dbReference type="PROSITE" id="PS50878"/>
    </source>
</evidence>
<dbReference type="PROSITE" id="PS50878">
    <property type="entry name" value="RT_POL"/>
    <property type="match status" value="1"/>
</dbReference>
<dbReference type="InterPro" id="IPR051083">
    <property type="entry name" value="GrpII_Intron_Splice-Mob/Def"/>
</dbReference>
<keyword evidence="5" id="KW-0460">Magnesium</keyword>
<evidence type="ECO:0000256" key="5">
    <source>
        <dbReference type="ARBA" id="ARBA00022842"/>
    </source>
</evidence>
<evidence type="ECO:0000256" key="6">
    <source>
        <dbReference type="ARBA" id="ARBA00022918"/>
    </source>
</evidence>
<evidence type="ECO:0000256" key="8">
    <source>
        <dbReference type="ARBA" id="ARBA00034120"/>
    </source>
</evidence>